<evidence type="ECO:0000256" key="2">
    <source>
        <dbReference type="ARBA" id="ARBA00022857"/>
    </source>
</evidence>
<comment type="similarity">
    <text evidence="1">Belongs to the NmrA-type oxidoreductase family.</text>
</comment>
<name>A0AA39ZVA7_9PEZI</name>
<dbReference type="EMBL" id="JAUKUA010000007">
    <property type="protein sequence ID" value="KAK0704384.1"/>
    <property type="molecule type" value="Genomic_DNA"/>
</dbReference>
<dbReference type="GO" id="GO:0005634">
    <property type="term" value="C:nucleus"/>
    <property type="evidence" value="ECO:0007669"/>
    <property type="project" value="TreeGrafter"/>
</dbReference>
<dbReference type="SUPFAM" id="SSF51735">
    <property type="entry name" value="NAD(P)-binding Rossmann-fold domains"/>
    <property type="match status" value="1"/>
</dbReference>
<feature type="domain" description="NmrA-like" evidence="4">
    <location>
        <begin position="5"/>
        <end position="236"/>
    </location>
</feature>
<reference evidence="5" key="1">
    <citation type="submission" date="2023-06" db="EMBL/GenBank/DDBJ databases">
        <title>Genome-scale phylogeny and comparative genomics of the fungal order Sordariales.</title>
        <authorList>
            <consortium name="Lawrence Berkeley National Laboratory"/>
            <person name="Hensen N."/>
            <person name="Bonometti L."/>
            <person name="Westerberg I."/>
            <person name="Brannstrom I.O."/>
            <person name="Guillou S."/>
            <person name="Cros-Aarteil S."/>
            <person name="Calhoun S."/>
            <person name="Haridas S."/>
            <person name="Kuo A."/>
            <person name="Mondo S."/>
            <person name="Pangilinan J."/>
            <person name="Riley R."/>
            <person name="Labutti K."/>
            <person name="Andreopoulos B."/>
            <person name="Lipzen A."/>
            <person name="Chen C."/>
            <person name="Yanf M."/>
            <person name="Daum C."/>
            <person name="Ng V."/>
            <person name="Clum A."/>
            <person name="Steindorff A."/>
            <person name="Ohm R."/>
            <person name="Martin F."/>
            <person name="Silar P."/>
            <person name="Natvig D."/>
            <person name="Lalanne C."/>
            <person name="Gautier V."/>
            <person name="Ament-Velasquez S.L."/>
            <person name="Kruys A."/>
            <person name="Hutchinson M.I."/>
            <person name="Powell A.J."/>
            <person name="Barry K."/>
            <person name="Miller A.N."/>
            <person name="Grigoriev I.V."/>
            <person name="Debuchy R."/>
            <person name="Gladieux P."/>
            <person name="Thoren M.H."/>
            <person name="Johannesson H."/>
        </authorList>
    </citation>
    <scope>NUCLEOTIDE SEQUENCE</scope>
    <source>
        <strain evidence="5">SMH4607-1</strain>
    </source>
</reference>
<sequence length="323" mass="34909">MAPTKRNILVVGATGKQGSALVHHLLTAPLSDLSSTQSGPATAHHPSWHVWALTRSPSSPAALGLLADAKKSGAADGVGLIEGNLEDPSRIRKVFETMLADLALEFKVQAFIYSSALQPVPGNDDTVEFSRLSKLAVENHCKKLGKEGLHWILLQPGFFMENFDGLIGALGVTVFREGLGKDTTLCLIASEDIGRVAAGVLANHEPYVHKILALTSGAATMKEICDSYKRAAGKPIPTIPGFLARFLLSVNSSTQVILQDIDKHHAARRDGLFPDFNQELELAKSVCEMQTFEEWTRNRRAKPKAQPAGWNKLSVFSLLAGRS</sequence>
<dbReference type="Pfam" id="PF05368">
    <property type="entry name" value="NmrA"/>
    <property type="match status" value="1"/>
</dbReference>
<evidence type="ECO:0000313" key="5">
    <source>
        <dbReference type="EMBL" id="KAK0704384.1"/>
    </source>
</evidence>
<dbReference type="PANTHER" id="PTHR42748">
    <property type="entry name" value="NITROGEN METABOLITE REPRESSION PROTEIN NMRA FAMILY MEMBER"/>
    <property type="match status" value="1"/>
</dbReference>
<dbReference type="GO" id="GO:0016491">
    <property type="term" value="F:oxidoreductase activity"/>
    <property type="evidence" value="ECO:0007669"/>
    <property type="project" value="UniProtKB-KW"/>
</dbReference>
<dbReference type="Proteomes" id="UP001172102">
    <property type="component" value="Unassembled WGS sequence"/>
</dbReference>
<protein>
    <recommendedName>
        <fullName evidence="4">NmrA-like domain-containing protein</fullName>
    </recommendedName>
</protein>
<dbReference type="InterPro" id="IPR051164">
    <property type="entry name" value="NmrA-like_oxidored"/>
</dbReference>
<gene>
    <name evidence="5" type="ORF">B0H67DRAFT_648827</name>
</gene>
<organism evidence="5 6">
    <name type="scientific">Lasiosphaeris hirsuta</name>
    <dbReference type="NCBI Taxonomy" id="260670"/>
    <lineage>
        <taxon>Eukaryota</taxon>
        <taxon>Fungi</taxon>
        <taxon>Dikarya</taxon>
        <taxon>Ascomycota</taxon>
        <taxon>Pezizomycotina</taxon>
        <taxon>Sordariomycetes</taxon>
        <taxon>Sordariomycetidae</taxon>
        <taxon>Sordariales</taxon>
        <taxon>Lasiosphaeriaceae</taxon>
        <taxon>Lasiosphaeris</taxon>
    </lineage>
</organism>
<dbReference type="PANTHER" id="PTHR42748:SF30">
    <property type="entry name" value="NMRA-LIKE DOMAIN-CONTAINING PROTEIN"/>
    <property type="match status" value="1"/>
</dbReference>
<evidence type="ECO:0000313" key="6">
    <source>
        <dbReference type="Proteomes" id="UP001172102"/>
    </source>
</evidence>
<keyword evidence="6" id="KW-1185">Reference proteome</keyword>
<keyword evidence="2" id="KW-0521">NADP</keyword>
<comment type="caution">
    <text evidence="5">The sequence shown here is derived from an EMBL/GenBank/DDBJ whole genome shotgun (WGS) entry which is preliminary data.</text>
</comment>
<dbReference type="Gene3D" id="3.40.50.720">
    <property type="entry name" value="NAD(P)-binding Rossmann-like Domain"/>
    <property type="match status" value="1"/>
</dbReference>
<dbReference type="InterPro" id="IPR036291">
    <property type="entry name" value="NAD(P)-bd_dom_sf"/>
</dbReference>
<proteinExistence type="inferred from homology"/>
<evidence type="ECO:0000256" key="3">
    <source>
        <dbReference type="ARBA" id="ARBA00023002"/>
    </source>
</evidence>
<dbReference type="AlphaFoldDB" id="A0AA39ZVA7"/>
<accession>A0AA39ZVA7</accession>
<evidence type="ECO:0000256" key="1">
    <source>
        <dbReference type="ARBA" id="ARBA00006328"/>
    </source>
</evidence>
<keyword evidence="3" id="KW-0560">Oxidoreductase</keyword>
<dbReference type="InterPro" id="IPR008030">
    <property type="entry name" value="NmrA-like"/>
</dbReference>
<evidence type="ECO:0000259" key="4">
    <source>
        <dbReference type="Pfam" id="PF05368"/>
    </source>
</evidence>